<organism evidence="3 4">
    <name type="scientific">Pundamilia nyererei</name>
    <dbReference type="NCBI Taxonomy" id="303518"/>
    <lineage>
        <taxon>Eukaryota</taxon>
        <taxon>Metazoa</taxon>
        <taxon>Chordata</taxon>
        <taxon>Craniata</taxon>
        <taxon>Vertebrata</taxon>
        <taxon>Euteleostomi</taxon>
        <taxon>Actinopterygii</taxon>
        <taxon>Neopterygii</taxon>
        <taxon>Teleostei</taxon>
        <taxon>Neoteleostei</taxon>
        <taxon>Acanthomorphata</taxon>
        <taxon>Ovalentaria</taxon>
        <taxon>Cichlomorphae</taxon>
        <taxon>Cichliformes</taxon>
        <taxon>Cichlidae</taxon>
        <taxon>African cichlids</taxon>
        <taxon>Pseudocrenilabrinae</taxon>
        <taxon>Haplochromini</taxon>
        <taxon>Pundamilia</taxon>
    </lineage>
</organism>
<feature type="chain" id="PRO_5041204012" evidence="2">
    <location>
        <begin position="23"/>
        <end position="315"/>
    </location>
</feature>
<feature type="region of interest" description="Disordered" evidence="1">
    <location>
        <begin position="126"/>
        <end position="159"/>
    </location>
</feature>
<keyword evidence="3" id="KW-1185">Reference proteome</keyword>
<accession>A0A9Y3VCT4</accession>
<evidence type="ECO:0000313" key="4">
    <source>
        <dbReference type="RefSeq" id="XP_005723222.1"/>
    </source>
</evidence>
<proteinExistence type="predicted"/>
<reference evidence="4" key="1">
    <citation type="submission" date="2025-08" db="UniProtKB">
        <authorList>
            <consortium name="RefSeq"/>
        </authorList>
    </citation>
    <scope>IDENTIFICATION</scope>
</reference>
<evidence type="ECO:0000256" key="2">
    <source>
        <dbReference type="SAM" id="SignalP"/>
    </source>
</evidence>
<name>A0A9Y3VCT4_9CICH</name>
<keyword evidence="2" id="KW-0732">Signal</keyword>
<evidence type="ECO:0000256" key="1">
    <source>
        <dbReference type="SAM" id="MobiDB-lite"/>
    </source>
</evidence>
<dbReference type="AlphaFoldDB" id="A0A9Y3VCT4"/>
<dbReference type="RefSeq" id="XP_005723222.1">
    <property type="nucleotide sequence ID" value="XM_005723165.1"/>
</dbReference>
<protein>
    <submittedName>
        <fullName evidence="4">Uncharacterized protein LOC102199697 isoform X2</fullName>
    </submittedName>
</protein>
<sequence>MMTTDYFLGGSVLVLLIVHICSLPLEKGYYPGTPYRRGNTNTAGNVALSQGGPYAYPSFVVVPYDAQYGGVAVQQPGVYQYAPQSVPVLYTGSSSSGPAQAGGYTTGSTQGGGAARPAAEINWAVPPPKLSEESSPNPQSLASGTADEPGALLPPVPAYQPGELSHYEKAAEAGDYQSETEELGRRTVPATMDAFAAAGGLASPGFATGQFGMGGLWGSPYPSFDFLFLTGQYPAGTVSHFSQDYEQGRDYSHSTHYLKDHPYPGFAQSVGAVGAAQSLQTPSLYVSSPVVGGYYQVGAQTVPASSYTGVSQIKY</sequence>
<gene>
    <name evidence="4" type="primary">LOC102199697</name>
</gene>
<dbReference type="Proteomes" id="UP000695023">
    <property type="component" value="Unplaced"/>
</dbReference>
<dbReference type="GeneID" id="102199697"/>
<evidence type="ECO:0000313" key="3">
    <source>
        <dbReference type="Proteomes" id="UP000695023"/>
    </source>
</evidence>
<feature type="signal peptide" evidence="2">
    <location>
        <begin position="1"/>
        <end position="22"/>
    </location>
</feature>
<feature type="compositionally biased region" description="Polar residues" evidence="1">
    <location>
        <begin position="133"/>
        <end position="143"/>
    </location>
</feature>